<dbReference type="PANTHER" id="PTHR12224">
    <property type="entry name" value="BETA-1,4-MANNOSYL-GLYCOPROTEIN BETA-1,4-N-ACETYLGLUCOSAMINYL-TRANSFERASE"/>
    <property type="match status" value="1"/>
</dbReference>
<organism evidence="2 3">
    <name type="scientific">Colletotrichum lupini</name>
    <dbReference type="NCBI Taxonomy" id="145971"/>
    <lineage>
        <taxon>Eukaryota</taxon>
        <taxon>Fungi</taxon>
        <taxon>Dikarya</taxon>
        <taxon>Ascomycota</taxon>
        <taxon>Pezizomycotina</taxon>
        <taxon>Sordariomycetes</taxon>
        <taxon>Hypocreomycetidae</taxon>
        <taxon>Glomerellales</taxon>
        <taxon>Glomerellaceae</taxon>
        <taxon>Colletotrichum</taxon>
        <taxon>Colletotrichum acutatum species complex</taxon>
    </lineage>
</organism>
<gene>
    <name evidence="2" type="ORF">CLUP02_07746</name>
</gene>
<dbReference type="EMBL" id="CP019476">
    <property type="protein sequence ID" value="UQC82259.1"/>
    <property type="molecule type" value="Genomic_DNA"/>
</dbReference>
<reference evidence="2" key="1">
    <citation type="journal article" date="2021" name="Mol. Plant Microbe Interact.">
        <title>Complete Genome Sequence of the Plant-Pathogenic Fungus Colletotrichum lupini.</title>
        <authorList>
            <person name="Baroncelli R."/>
            <person name="Pensec F."/>
            <person name="Da Lio D."/>
            <person name="Boufleur T."/>
            <person name="Vicente I."/>
            <person name="Sarrocco S."/>
            <person name="Picot A."/>
            <person name="Baraldi E."/>
            <person name="Sukno S."/>
            <person name="Thon M."/>
            <person name="Le Floch G."/>
        </authorList>
    </citation>
    <scope>NUCLEOTIDE SEQUENCE</scope>
    <source>
        <strain evidence="2">IMI 504893</strain>
    </source>
</reference>
<dbReference type="RefSeq" id="XP_049143882.1">
    <property type="nucleotide sequence ID" value="XM_049286739.1"/>
</dbReference>
<evidence type="ECO:0000256" key="1">
    <source>
        <dbReference type="SAM" id="MobiDB-lite"/>
    </source>
</evidence>
<dbReference type="KEGG" id="clup:CLUP02_07746"/>
<name>A0A9Q8SRJ8_9PEZI</name>
<dbReference type="GO" id="GO:0006044">
    <property type="term" value="P:N-acetylglucosamine metabolic process"/>
    <property type="evidence" value="ECO:0007669"/>
    <property type="project" value="TreeGrafter"/>
</dbReference>
<evidence type="ECO:0000313" key="2">
    <source>
        <dbReference type="EMBL" id="UQC82259.1"/>
    </source>
</evidence>
<dbReference type="AlphaFoldDB" id="A0A9Q8SRJ8"/>
<dbReference type="Pfam" id="PF04724">
    <property type="entry name" value="Glyco_transf_17"/>
    <property type="match status" value="1"/>
</dbReference>
<evidence type="ECO:0000313" key="3">
    <source>
        <dbReference type="Proteomes" id="UP000830671"/>
    </source>
</evidence>
<dbReference type="GeneID" id="73341749"/>
<proteinExistence type="predicted"/>
<protein>
    <submittedName>
        <fullName evidence="2">Glycosyltransferase family 17</fullName>
    </submittedName>
</protein>
<dbReference type="GO" id="GO:0003830">
    <property type="term" value="F:beta-1,4-mannosylglycoprotein 4-beta-N-acetylglucosaminyltransferase activity"/>
    <property type="evidence" value="ECO:0007669"/>
    <property type="project" value="InterPro"/>
</dbReference>
<dbReference type="InterPro" id="IPR006813">
    <property type="entry name" value="Glyco_trans_17"/>
</dbReference>
<keyword evidence="3" id="KW-1185">Reference proteome</keyword>
<accession>A0A9Q8SRJ8</accession>
<feature type="compositionally biased region" description="Basic and acidic residues" evidence="1">
    <location>
        <begin position="46"/>
        <end position="55"/>
    </location>
</feature>
<dbReference type="PANTHER" id="PTHR12224:SF0">
    <property type="entry name" value="BETA-1,4-MANNOSYL-GLYCOPROTEIN 4-BETA-N-ACETYLGLUCOSAMINYLTRANSFERASE"/>
    <property type="match status" value="1"/>
</dbReference>
<dbReference type="GO" id="GO:0016020">
    <property type="term" value="C:membrane"/>
    <property type="evidence" value="ECO:0007669"/>
    <property type="project" value="InterPro"/>
</dbReference>
<dbReference type="Proteomes" id="UP000830671">
    <property type="component" value="Chromosome 4"/>
</dbReference>
<sequence length="608" mass="69110">MCSEHNTKSSQSAPAILQAQSTTLACDSPPLFLSLSSCKPTSAHGELPKDLKTSDRGTSLPEDPVPSRLQPQGLVHGPQAMVHKPYPDDWKARRARADQGILDKLPPKMLIPTPIQGLMHVNLPLAVRSSRLHMDTVVIVSCHRGLSKGGPQLGELRNLRPTPSRLCVPRRVQQVQLVPLTSPIFYFTARKIWPIVCRSPSSLLCGLAHLAAQGLSGFSRGILSFIFFRSLVLIPSKMMNKSTSSHQIKYLAVVASLVFIWLVWRLDLHTEVAEHARKITHPNSTPYDGLAKAGNSEVLPPAKAVEYCDHFRLKPANTELVRKRKVYDLLLINTEVEMLEVRLGQMAPYVDYFVILESALTFTDNQKPLYIKENWDLFKPWHHKMILREMDLEALKESSTWDREAKSRNAMYEQVIPTLEGEQQASIDDILIVSDVDEIPKPEVLRALRNCEIPPRVSIHSKIYYYSYQWLSRNDWNHPQATVYRGVDTVLPHDLRHNANDHHFNQGGWHCSYCFSTVEEMAQKINSFSHAELNKPEFKDPDWIVSVARRGHDIFGRGESNFDRIEENHDVPDYVKKNSDKFKYLLDRDPLNANFRDYTPKATSTPAA</sequence>
<feature type="region of interest" description="Disordered" evidence="1">
    <location>
        <begin position="40"/>
        <end position="82"/>
    </location>
</feature>